<dbReference type="Pfam" id="PF02518">
    <property type="entry name" value="HATPase_c"/>
    <property type="match status" value="1"/>
</dbReference>
<dbReference type="InterPro" id="IPR004358">
    <property type="entry name" value="Sig_transdc_His_kin-like_C"/>
</dbReference>
<keyword evidence="5" id="KW-0597">Phosphoprotein</keyword>
<dbReference type="FunFam" id="3.30.565.10:FF:000006">
    <property type="entry name" value="Sensor histidine kinase WalK"/>
    <property type="match status" value="1"/>
</dbReference>
<keyword evidence="9 17" id="KW-0418">Kinase</keyword>
<proteinExistence type="predicted"/>
<dbReference type="SUPFAM" id="SSF47384">
    <property type="entry name" value="Homodimeric domain of signal transducing histidine kinase"/>
    <property type="match status" value="1"/>
</dbReference>
<dbReference type="Gene3D" id="6.10.340.10">
    <property type="match status" value="1"/>
</dbReference>
<dbReference type="PANTHER" id="PTHR45528">
    <property type="entry name" value="SENSOR HISTIDINE KINASE CPXA"/>
    <property type="match status" value="1"/>
</dbReference>
<evidence type="ECO:0000256" key="10">
    <source>
        <dbReference type="ARBA" id="ARBA00022840"/>
    </source>
</evidence>
<dbReference type="GO" id="GO:0005524">
    <property type="term" value="F:ATP binding"/>
    <property type="evidence" value="ECO:0007669"/>
    <property type="project" value="UniProtKB-KW"/>
</dbReference>
<dbReference type="InterPro" id="IPR003594">
    <property type="entry name" value="HATPase_dom"/>
</dbReference>
<evidence type="ECO:0000256" key="4">
    <source>
        <dbReference type="ARBA" id="ARBA00022475"/>
    </source>
</evidence>
<evidence type="ECO:0000256" key="9">
    <source>
        <dbReference type="ARBA" id="ARBA00022777"/>
    </source>
</evidence>
<dbReference type="EC" id="2.7.13.3" evidence="3"/>
<evidence type="ECO:0000256" key="3">
    <source>
        <dbReference type="ARBA" id="ARBA00012438"/>
    </source>
</evidence>
<dbReference type="PANTHER" id="PTHR45528:SF1">
    <property type="entry name" value="SENSOR HISTIDINE KINASE CPXA"/>
    <property type="match status" value="1"/>
</dbReference>
<dbReference type="InterPro" id="IPR003660">
    <property type="entry name" value="HAMP_dom"/>
</dbReference>
<evidence type="ECO:0000256" key="8">
    <source>
        <dbReference type="ARBA" id="ARBA00022741"/>
    </source>
</evidence>
<keyword evidence="7 14" id="KW-0812">Transmembrane</keyword>
<keyword evidence="11 14" id="KW-1133">Transmembrane helix</keyword>
<name>A0A1I0HQI3_THASX</name>
<evidence type="ECO:0000313" key="17">
    <source>
        <dbReference type="EMBL" id="SET86026.1"/>
    </source>
</evidence>
<keyword evidence="10" id="KW-0067">ATP-binding</keyword>
<dbReference type="GO" id="GO:0000155">
    <property type="term" value="F:phosphorelay sensor kinase activity"/>
    <property type="evidence" value="ECO:0007669"/>
    <property type="project" value="InterPro"/>
</dbReference>
<keyword evidence="13 14" id="KW-0472">Membrane</keyword>
<dbReference type="InterPro" id="IPR036890">
    <property type="entry name" value="HATPase_C_sf"/>
</dbReference>
<evidence type="ECO:0000259" key="16">
    <source>
        <dbReference type="PROSITE" id="PS50885"/>
    </source>
</evidence>
<dbReference type="Proteomes" id="UP000199308">
    <property type="component" value="Unassembled WGS sequence"/>
</dbReference>
<evidence type="ECO:0000256" key="13">
    <source>
        <dbReference type="ARBA" id="ARBA00023136"/>
    </source>
</evidence>
<dbReference type="Pfam" id="PF00672">
    <property type="entry name" value="HAMP"/>
    <property type="match status" value="1"/>
</dbReference>
<evidence type="ECO:0000256" key="1">
    <source>
        <dbReference type="ARBA" id="ARBA00000085"/>
    </source>
</evidence>
<accession>A0A1I0HQI3</accession>
<sequence length="458" mass="51607">MRNLLTYLQRINVKLFLWFWLITIVSVVATRFIMTNFVDDVVYLQANQQDIELLEQYKKRFVRDGRMPPKALMKRLNPRAPTTVILEDDTSGQFRVFGNERVDKIIEFIEDRVLDTTNSYQFFHHRLTGPVVAKTPKRTFKLYLVKKTRPQTFAEKLFTLPMWARLLVPASISFVLCWLLARSLTKPLRSMQHATKQIGEGDLTSRVTGLDNRKDEIGELSKTFNTMAEKLSHNSAAQQRLLADVSHELRTPLTRLEIALSIVQQQNEHNKSNDYIERCKDEIARIDSMLNDILTLSKLENTVTELNKEALSTVNFIENHVDDASLLAQPKHIDVEIANNDVATINADYALLSSALSNVLSNAIKYSPDNSAIKVSSVVSGKALSITVSDQGPGVSEHLLAIMFEPFYRISEARERKTGGTGLGLAIAKQAVVAHKGKITAKNKPEAGLEVTIVLPLH</sequence>
<comment type="subcellular location">
    <subcellularLocation>
        <location evidence="2">Cell membrane</location>
        <topology evidence="2">Multi-pass membrane protein</topology>
    </subcellularLocation>
</comment>
<evidence type="ECO:0000256" key="11">
    <source>
        <dbReference type="ARBA" id="ARBA00022989"/>
    </source>
</evidence>
<dbReference type="CDD" id="cd06225">
    <property type="entry name" value="HAMP"/>
    <property type="match status" value="1"/>
</dbReference>
<reference evidence="17 18" key="1">
    <citation type="submission" date="2016-10" db="EMBL/GenBank/DDBJ databases">
        <authorList>
            <person name="de Groot N.N."/>
        </authorList>
    </citation>
    <scope>NUCLEOTIDE SEQUENCE [LARGE SCALE GENOMIC DNA]</scope>
    <source>
        <strain evidence="17 18">DSM 19706</strain>
    </source>
</reference>
<evidence type="ECO:0000256" key="7">
    <source>
        <dbReference type="ARBA" id="ARBA00022692"/>
    </source>
</evidence>
<keyword evidence="18" id="KW-1185">Reference proteome</keyword>
<dbReference type="InterPro" id="IPR003661">
    <property type="entry name" value="HisK_dim/P_dom"/>
</dbReference>
<dbReference type="SMART" id="SM00387">
    <property type="entry name" value="HATPase_c"/>
    <property type="match status" value="1"/>
</dbReference>
<dbReference type="SMART" id="SM00388">
    <property type="entry name" value="HisKA"/>
    <property type="match status" value="1"/>
</dbReference>
<dbReference type="Gene3D" id="1.10.287.130">
    <property type="match status" value="1"/>
</dbReference>
<dbReference type="SUPFAM" id="SSF158472">
    <property type="entry name" value="HAMP domain-like"/>
    <property type="match status" value="1"/>
</dbReference>
<keyword evidence="12" id="KW-0902">Two-component regulatory system</keyword>
<feature type="domain" description="HAMP" evidence="16">
    <location>
        <begin position="182"/>
        <end position="236"/>
    </location>
</feature>
<keyword evidence="6" id="KW-0808">Transferase</keyword>
<evidence type="ECO:0000313" key="18">
    <source>
        <dbReference type="Proteomes" id="UP000199308"/>
    </source>
</evidence>
<comment type="catalytic activity">
    <reaction evidence="1">
        <text>ATP + protein L-histidine = ADP + protein N-phospho-L-histidine.</text>
        <dbReference type="EC" id="2.7.13.3"/>
    </reaction>
</comment>
<dbReference type="STRING" id="349064.SAMN05660429_02893"/>
<dbReference type="InterPro" id="IPR036097">
    <property type="entry name" value="HisK_dim/P_sf"/>
</dbReference>
<evidence type="ECO:0000256" key="6">
    <source>
        <dbReference type="ARBA" id="ARBA00022679"/>
    </source>
</evidence>
<dbReference type="Gene3D" id="3.30.565.10">
    <property type="entry name" value="Histidine kinase-like ATPase, C-terminal domain"/>
    <property type="match status" value="1"/>
</dbReference>
<dbReference type="PROSITE" id="PS50109">
    <property type="entry name" value="HIS_KIN"/>
    <property type="match status" value="1"/>
</dbReference>
<dbReference type="CDD" id="cd00082">
    <property type="entry name" value="HisKA"/>
    <property type="match status" value="1"/>
</dbReference>
<dbReference type="EMBL" id="FOHK01000017">
    <property type="protein sequence ID" value="SET86026.1"/>
    <property type="molecule type" value="Genomic_DNA"/>
</dbReference>
<keyword evidence="8" id="KW-0547">Nucleotide-binding</keyword>
<dbReference type="PRINTS" id="PR00344">
    <property type="entry name" value="BCTRLSENSOR"/>
</dbReference>
<dbReference type="GO" id="GO:0005886">
    <property type="term" value="C:plasma membrane"/>
    <property type="evidence" value="ECO:0007669"/>
    <property type="project" value="UniProtKB-SubCell"/>
</dbReference>
<dbReference type="AlphaFoldDB" id="A0A1I0HQI3"/>
<dbReference type="InterPro" id="IPR050398">
    <property type="entry name" value="HssS/ArlS-like"/>
</dbReference>
<dbReference type="InterPro" id="IPR005467">
    <property type="entry name" value="His_kinase_dom"/>
</dbReference>
<evidence type="ECO:0000256" key="12">
    <source>
        <dbReference type="ARBA" id="ARBA00023012"/>
    </source>
</evidence>
<evidence type="ECO:0000256" key="5">
    <source>
        <dbReference type="ARBA" id="ARBA00022553"/>
    </source>
</evidence>
<organism evidence="17 18">
    <name type="scientific">Thalassotalea agarivorans</name>
    <name type="common">Thalassomonas agarivorans</name>
    <dbReference type="NCBI Taxonomy" id="349064"/>
    <lineage>
        <taxon>Bacteria</taxon>
        <taxon>Pseudomonadati</taxon>
        <taxon>Pseudomonadota</taxon>
        <taxon>Gammaproteobacteria</taxon>
        <taxon>Alteromonadales</taxon>
        <taxon>Colwelliaceae</taxon>
        <taxon>Thalassotalea</taxon>
    </lineage>
</organism>
<dbReference type="SMART" id="SM00304">
    <property type="entry name" value="HAMP"/>
    <property type="match status" value="1"/>
</dbReference>
<evidence type="ECO:0000256" key="14">
    <source>
        <dbReference type="SAM" id="Phobius"/>
    </source>
</evidence>
<protein>
    <recommendedName>
        <fullName evidence="3">histidine kinase</fullName>
        <ecNumber evidence="3">2.7.13.3</ecNumber>
    </recommendedName>
</protein>
<dbReference type="Pfam" id="PF00512">
    <property type="entry name" value="HisKA"/>
    <property type="match status" value="1"/>
</dbReference>
<dbReference type="SUPFAM" id="SSF55874">
    <property type="entry name" value="ATPase domain of HSP90 chaperone/DNA topoisomerase II/histidine kinase"/>
    <property type="match status" value="1"/>
</dbReference>
<feature type="domain" description="Histidine kinase" evidence="15">
    <location>
        <begin position="244"/>
        <end position="458"/>
    </location>
</feature>
<gene>
    <name evidence="17" type="ORF">SAMN05660429_02893</name>
</gene>
<evidence type="ECO:0000259" key="15">
    <source>
        <dbReference type="PROSITE" id="PS50109"/>
    </source>
</evidence>
<keyword evidence="4" id="KW-1003">Cell membrane</keyword>
<evidence type="ECO:0000256" key="2">
    <source>
        <dbReference type="ARBA" id="ARBA00004651"/>
    </source>
</evidence>
<dbReference type="PROSITE" id="PS50885">
    <property type="entry name" value="HAMP"/>
    <property type="match status" value="1"/>
</dbReference>
<feature type="transmembrane region" description="Helical" evidence="14">
    <location>
        <begin position="12"/>
        <end position="34"/>
    </location>
</feature>